<keyword evidence="1" id="KW-0472">Membrane</keyword>
<dbReference type="EMBL" id="RKLV01000001">
    <property type="protein sequence ID" value="MCX2817809.1"/>
    <property type="molecule type" value="Genomic_DNA"/>
</dbReference>
<sequence>MDTRRTAALSAPAGVLVAAVGIALAAVLTPLAPLTQAISELGAPQAPYSAVMNTSFVVGGLVAVPFAVLLLTEARNIYETAGAVLVAVSFVSLAGLGVFHIGDPYHIPAALTLYASFTTALWVHGTGEALAGETGRGLTTVWLGNANVFVWASWAGWRVYAPGLAIPEALGVSAFVVWILVTSRRFYNLGA</sequence>
<accession>A0A9Q4C3J5</accession>
<keyword evidence="3" id="KW-1185">Reference proteome</keyword>
<comment type="caution">
    <text evidence="2">The sequence shown here is derived from an EMBL/GenBank/DDBJ whole genome shotgun (WGS) entry which is preliminary data.</text>
</comment>
<protein>
    <submittedName>
        <fullName evidence="2">DUF998 domain-containing protein</fullName>
    </submittedName>
</protein>
<feature type="transmembrane region" description="Helical" evidence="1">
    <location>
        <begin position="160"/>
        <end position="181"/>
    </location>
</feature>
<gene>
    <name evidence="2" type="ORF">EGH25_00315</name>
</gene>
<reference evidence="2" key="1">
    <citation type="submission" date="2022-09" db="EMBL/GenBank/DDBJ databases">
        <title>Haloadaptaus new haloarchaeum isolated from saline soil.</title>
        <authorList>
            <person name="Duran-Viseras A."/>
            <person name="Sanchez-Porro C."/>
            <person name="Ventosa A."/>
        </authorList>
    </citation>
    <scope>NUCLEOTIDE SEQUENCE</scope>
    <source>
        <strain evidence="2">F3-133</strain>
    </source>
</reference>
<dbReference type="AlphaFoldDB" id="A0A9Q4C3J5"/>
<dbReference type="Proteomes" id="UP001149411">
    <property type="component" value="Unassembled WGS sequence"/>
</dbReference>
<evidence type="ECO:0000313" key="2">
    <source>
        <dbReference type="EMBL" id="MCX2817809.1"/>
    </source>
</evidence>
<organism evidence="2 3">
    <name type="scientific">Halorutilus salinus</name>
    <dbReference type="NCBI Taxonomy" id="2487751"/>
    <lineage>
        <taxon>Archaea</taxon>
        <taxon>Methanobacteriati</taxon>
        <taxon>Methanobacteriota</taxon>
        <taxon>Stenosarchaea group</taxon>
        <taxon>Halobacteria</taxon>
        <taxon>Halorutilales</taxon>
        <taxon>Halorutilaceae</taxon>
        <taxon>Halorutilus</taxon>
    </lineage>
</organism>
<proteinExistence type="predicted"/>
<keyword evidence="1" id="KW-1133">Transmembrane helix</keyword>
<dbReference type="PANTHER" id="PTHR42241:SF2">
    <property type="entry name" value="HYPOTHETICAL MEMBRANE PROTEIN, CONSERVED, DUF998 FAMILY"/>
    <property type="match status" value="1"/>
</dbReference>
<feature type="transmembrane region" description="Helical" evidence="1">
    <location>
        <begin position="83"/>
        <end position="101"/>
    </location>
</feature>
<dbReference type="PANTHER" id="PTHR42241">
    <property type="entry name" value="HYPOTHETICAL MEMBRANE PROTEIN, CONSERVED, DUF998 FAMILY"/>
    <property type="match status" value="1"/>
</dbReference>
<dbReference type="Pfam" id="PF06197">
    <property type="entry name" value="DUF998"/>
    <property type="match status" value="1"/>
</dbReference>
<keyword evidence="1" id="KW-0812">Transmembrane</keyword>
<feature type="transmembrane region" description="Helical" evidence="1">
    <location>
        <begin position="49"/>
        <end position="71"/>
    </location>
</feature>
<dbReference type="RefSeq" id="WP_266085298.1">
    <property type="nucleotide sequence ID" value="NZ_RKLV01000001.1"/>
</dbReference>
<dbReference type="InterPro" id="IPR009339">
    <property type="entry name" value="DUF998"/>
</dbReference>
<evidence type="ECO:0000256" key="1">
    <source>
        <dbReference type="SAM" id="Phobius"/>
    </source>
</evidence>
<evidence type="ECO:0000313" key="3">
    <source>
        <dbReference type="Proteomes" id="UP001149411"/>
    </source>
</evidence>
<name>A0A9Q4C3J5_9EURY</name>